<proteinExistence type="predicted"/>
<dbReference type="RefSeq" id="WP_136078662.1">
    <property type="nucleotide sequence ID" value="NZ_CAAHFG010000001.1"/>
</dbReference>
<keyword evidence="3" id="KW-1185">Reference proteome</keyword>
<evidence type="ECO:0000313" key="3">
    <source>
        <dbReference type="Proteomes" id="UP000366872"/>
    </source>
</evidence>
<sequence>MKERVALLSAGMMLAAVTTMATTINFTEVEGYSAGQLTANSDWGGHTAFTVDPTGSGTVALDGSQNFKKAFYKTGLASNESYRVGMKFSFNRSTNSVTFNNPSVASAEFTEIAGTGGKRIALQLQRMKYNASTNPDSKKFRLGGVINSGAANYFPNSGTFDESVLGFDDASDNVSDDLWMEMLLVRGATETNWNATYILSNLTDTVQLMSYETGEFDTSSAFFTDDLYAVLGNVNFESDSQTSNRVVEQFMFDIGAVPPPPPVSIDTHFTLAEGYVAGNLGANADWGGHGADFQVNPTNTGIVLLSSSEQFKKAINQIPLTSNEVYSVGIEFAFTRMATNTISQQDVISVEFKETTTTANDSGRTSMQLQRFNNDSYRLAMVDQSGGGSSFPKSGIFQEGDLGFDTNETVSVSDDLWLGFTMTRGSSELLWTGVGVISNLTEGTEVVTHPVSFTTSSDLFNDGSLYAMFGCLNYESVSFTSNRVVDRFVATAGTSPAVAEQPMLVEFSAEQGYVPGDVVGQLGYWGGHAGENLVDGTTNYLVLSSSASDNFRQATYTYPLSTTNSQLEVGGTFRFNCATNATPNQNSMMIFALKDGISTGDDNMRVVLNRATTNAPIFQLGFNENSGGFSFTNSANLTGADLGFGPGDDLSDELKMSLIVYPGTETNNWSALVVLSNLTTGVEVDRLSVPAGEIIVSESWNSAPALYGNINSGWLESQTLTSNRQVESFYLAIRNFESAYAEWAAANGVGGMDEDFDEDGLNNLGEYGLGGDPKDPDDTGIKFTAINGGDFEFIHAMLADPESGIEYIVEVNDMGNLVLGGWTNTGITVTSGALDSEFDMVTNSIPMSGSQEFIRLRINEL</sequence>
<organism evidence="2 3">
    <name type="scientific">Pontiella desulfatans</name>
    <dbReference type="NCBI Taxonomy" id="2750659"/>
    <lineage>
        <taxon>Bacteria</taxon>
        <taxon>Pseudomonadati</taxon>
        <taxon>Kiritimatiellota</taxon>
        <taxon>Kiritimatiellia</taxon>
        <taxon>Kiritimatiellales</taxon>
        <taxon>Pontiellaceae</taxon>
        <taxon>Pontiella</taxon>
    </lineage>
</organism>
<dbReference type="Proteomes" id="UP000366872">
    <property type="component" value="Unassembled WGS sequence"/>
</dbReference>
<feature type="chain" id="PRO_5025542561" evidence="1">
    <location>
        <begin position="22"/>
        <end position="861"/>
    </location>
</feature>
<gene>
    <name evidence="2" type="ORF">PDESU_01598</name>
</gene>
<feature type="signal peptide" evidence="1">
    <location>
        <begin position="1"/>
        <end position="21"/>
    </location>
</feature>
<accession>A0A6C2U000</accession>
<dbReference type="EMBL" id="CAAHFG010000001">
    <property type="protein sequence ID" value="VGO13044.1"/>
    <property type="molecule type" value="Genomic_DNA"/>
</dbReference>
<protein>
    <submittedName>
        <fullName evidence="2">Uncharacterized protein</fullName>
    </submittedName>
</protein>
<evidence type="ECO:0000256" key="1">
    <source>
        <dbReference type="SAM" id="SignalP"/>
    </source>
</evidence>
<dbReference type="AlphaFoldDB" id="A0A6C2U000"/>
<reference evidence="2 3" key="1">
    <citation type="submission" date="2019-04" db="EMBL/GenBank/DDBJ databases">
        <authorList>
            <person name="Van Vliet M D."/>
        </authorList>
    </citation>
    <scope>NUCLEOTIDE SEQUENCE [LARGE SCALE GENOMIC DNA]</scope>
    <source>
        <strain evidence="2 3">F1</strain>
    </source>
</reference>
<evidence type="ECO:0000313" key="2">
    <source>
        <dbReference type="EMBL" id="VGO13044.1"/>
    </source>
</evidence>
<keyword evidence="1" id="KW-0732">Signal</keyword>
<name>A0A6C2U000_PONDE</name>